<evidence type="ECO:0000256" key="10">
    <source>
        <dbReference type="SAM" id="MobiDB-lite"/>
    </source>
</evidence>
<feature type="non-terminal residue" evidence="14">
    <location>
        <position position="1195"/>
    </location>
</feature>
<dbReference type="InterPro" id="IPR000209">
    <property type="entry name" value="Peptidase_S8/S53_dom"/>
</dbReference>
<dbReference type="InterPro" id="IPR034204">
    <property type="entry name" value="PfSUB1-like_cat_dom"/>
</dbReference>
<feature type="region of interest" description="Disordered" evidence="10">
    <location>
        <begin position="334"/>
        <end position="371"/>
    </location>
</feature>
<evidence type="ECO:0000256" key="4">
    <source>
        <dbReference type="ARBA" id="ARBA00022737"/>
    </source>
</evidence>
<evidence type="ECO:0000256" key="9">
    <source>
        <dbReference type="RuleBase" id="RU003355"/>
    </source>
</evidence>
<dbReference type="InterPro" id="IPR038081">
    <property type="entry name" value="CalX-like_sf"/>
</dbReference>
<dbReference type="InterPro" id="IPR023827">
    <property type="entry name" value="Peptidase_S8_Asp-AS"/>
</dbReference>
<dbReference type="InterPro" id="IPR003644">
    <property type="entry name" value="Calx_beta"/>
</dbReference>
<dbReference type="InterPro" id="IPR015500">
    <property type="entry name" value="Peptidase_S8_subtilisin-rel"/>
</dbReference>
<evidence type="ECO:0000259" key="12">
    <source>
        <dbReference type="Pfam" id="PF03160"/>
    </source>
</evidence>
<keyword evidence="3" id="KW-0732">Signal</keyword>
<proteinExistence type="inferred from homology"/>
<evidence type="ECO:0000259" key="11">
    <source>
        <dbReference type="Pfam" id="PF00082"/>
    </source>
</evidence>
<organism evidence="14 15">
    <name type="scientific">Anabaenopsis arnoldii</name>
    <dbReference type="NCBI Taxonomy" id="2152938"/>
    <lineage>
        <taxon>Bacteria</taxon>
        <taxon>Bacillati</taxon>
        <taxon>Cyanobacteriota</taxon>
        <taxon>Cyanophyceae</taxon>
        <taxon>Nostocales</taxon>
        <taxon>Nodulariaceae</taxon>
        <taxon>Anabaenopsis</taxon>
    </lineage>
</organism>
<dbReference type="InterPro" id="IPR022398">
    <property type="entry name" value="Peptidase_S8_His-AS"/>
</dbReference>
<protein>
    <submittedName>
        <fullName evidence="14">S8 family serine peptidase</fullName>
    </submittedName>
</protein>
<evidence type="ECO:0000313" key="14">
    <source>
        <dbReference type="EMBL" id="MDB9541356.1"/>
    </source>
</evidence>
<feature type="domain" description="Fervidolysin-like N-terminal prodomain" evidence="13">
    <location>
        <begin position="358"/>
        <end position="436"/>
    </location>
</feature>
<feature type="active site" description="Charge relay system" evidence="8">
    <location>
        <position position="708"/>
    </location>
</feature>
<dbReference type="Pfam" id="PF00082">
    <property type="entry name" value="Peptidase_S8"/>
    <property type="match status" value="1"/>
</dbReference>
<dbReference type="RefSeq" id="WP_271734785.1">
    <property type="nucleotide sequence ID" value="NZ_JANQDP010000005.1"/>
</dbReference>
<name>A0ABT5AY68_9CYAN</name>
<dbReference type="Gene3D" id="3.40.50.200">
    <property type="entry name" value="Peptidase S8/S53 domain"/>
    <property type="match status" value="1"/>
</dbReference>
<dbReference type="Proteomes" id="UP001212499">
    <property type="component" value="Unassembled WGS sequence"/>
</dbReference>
<feature type="domain" description="Peptidase S8/S53" evidence="11">
    <location>
        <begin position="487"/>
        <end position="741"/>
    </location>
</feature>
<feature type="domain" description="Calx-beta" evidence="12">
    <location>
        <begin position="179"/>
        <end position="279"/>
    </location>
</feature>
<keyword evidence="2 8" id="KW-0645">Protease</keyword>
<dbReference type="CDD" id="cd07473">
    <property type="entry name" value="Peptidases_S8_Subtilisin_like"/>
    <property type="match status" value="1"/>
</dbReference>
<dbReference type="EMBL" id="JAQMUH010000194">
    <property type="protein sequence ID" value="MDB9541356.1"/>
    <property type="molecule type" value="Genomic_DNA"/>
</dbReference>
<feature type="active site" description="Charge relay system" evidence="8">
    <location>
        <position position="548"/>
    </location>
</feature>
<accession>A0ABT5AY68</accession>
<dbReference type="PRINTS" id="PR00723">
    <property type="entry name" value="SUBTILISIN"/>
</dbReference>
<evidence type="ECO:0000259" key="13">
    <source>
        <dbReference type="Pfam" id="PF22148"/>
    </source>
</evidence>
<dbReference type="PROSITE" id="PS51892">
    <property type="entry name" value="SUBTILASE"/>
    <property type="match status" value="1"/>
</dbReference>
<evidence type="ECO:0000256" key="6">
    <source>
        <dbReference type="ARBA" id="ARBA00022825"/>
    </source>
</evidence>
<dbReference type="Gene3D" id="2.60.120.770">
    <property type="match status" value="1"/>
</dbReference>
<sequence>MTQTDKLFVQINGDSVLYPLSSYATEDRNGQFNITNNQTQLELKGNTWKKLDFGVNYTITTDTILEFDFQSTIEGEIHGLGFDNDNVLSTSWLFKLSGTQNVGLRDFDNYVTGSGWQTYQIPVGNFFTGDFQYFVLSNDHDVTSPTGNGQFRNLRIYENVAVLDIAPLDAVQAEGNTGTTPFTFTVTRSGDTTVTSTVNWAVTGTGDNPATADDFDLGVFPRGTLTFEPWDTTNYREITVYVNGDISYEADEGFSVTLSDAVDAIINTDTAEGIILNDDVPPTLDIAPLDAVQAEGNEGLTPFTFTVTRSGDTTATSTVNWAVTLSGTADAADFSLTPSINNSQRETTTPSRPYAPNSQSDTTTPSSPYAPNRLIVKFNPEVTSTQANEIKNSLGVLKTQNIRLTGAEIWQLSGTTSVETALSTYGRSQVFKYIEPDYIVTTAATIPNDPSFNLLWGLHNTGQTGGTPDVDIDAPEAWDIQTGNPDLVIGVIDTGVDYTHPDLVGNIWTNTGEIAGNGIDDDGNGYIDDIRGWDFAYNDNNPMDVQGHGTHVSGTIAGKGNNAVGVTGVAWNAKIMPLKFLDDTGSGWTSDAILAVDYATAQGVKLTNNSWGGGGYSQALYDAIAAAGDAGSLFIAAAGNESNNNDSSPSYPASYNLDNIISVASTTHTDGLSWFSNYGLTTVDLGAPGSDIYSTVPGNGYASYSGTSMASPHVAGAAALLWSENPTWTAEQVKDVLLQTVDPTETLNGITVSGGRLNVYNALLATTTTLPSGTVEFAPGETTKEITVYVSGDTDFEGDEGFSVTLSDATDAIINTDTAEGTILNDDAPPPTLDIAPLDAVQGEGDTGTTPFTFTVTRSGDTTGTSSVNWAVTLSGAADAADFSLIPAFINTADRLIVKLNPQSTTTQIDEIKNSLGVVKTQIINLPEVEIWQLPETTPIETALATYGNSRVFEYIESVSEVNWEIIGSGINPAGVDFSPTSSPTITPTTNASIINAIDTGWYDSTGWHDEGNTNYIVGETYDADGYFRNWIAFDLPTFTTPVTAAQLQIQTYVYSSNDSSETYELRDVTTPVSTLRAGGYGLTSIYNDLGDGTVYGSRDFSAGDSYTTVTIDLNSSLVNALNAKSGQQFALGGQITTLDGIDNTEFIFGFSFGNPGGDVQLLLTYGNPLPSGTVEFAPGETTKEITVYVSGDTD</sequence>
<comment type="similarity">
    <text evidence="1 8 9">Belongs to the peptidase S8 family.</text>
</comment>
<comment type="caution">
    <text evidence="14">The sequence shown here is derived from an EMBL/GenBank/DDBJ whole genome shotgun (WGS) entry which is preliminary data.</text>
</comment>
<evidence type="ECO:0000313" key="15">
    <source>
        <dbReference type="Proteomes" id="UP001212499"/>
    </source>
</evidence>
<feature type="domain" description="Calx-beta" evidence="12">
    <location>
        <begin position="772"/>
        <end position="827"/>
    </location>
</feature>
<dbReference type="PROSITE" id="PS00138">
    <property type="entry name" value="SUBTILASE_SER"/>
    <property type="match status" value="1"/>
</dbReference>
<dbReference type="PANTHER" id="PTHR43399:SF4">
    <property type="entry name" value="CELL WALL-ASSOCIATED PROTEASE"/>
    <property type="match status" value="1"/>
</dbReference>
<keyword evidence="5 8" id="KW-0378">Hydrolase</keyword>
<dbReference type="InterPro" id="IPR054399">
    <property type="entry name" value="Fervidolysin-like_N_prodom"/>
</dbReference>
<evidence type="ECO:0000256" key="2">
    <source>
        <dbReference type="ARBA" id="ARBA00022670"/>
    </source>
</evidence>
<dbReference type="Pfam" id="PF03160">
    <property type="entry name" value="Calx-beta"/>
    <property type="match status" value="2"/>
</dbReference>
<dbReference type="Gene3D" id="2.60.40.2030">
    <property type="match status" value="1"/>
</dbReference>
<keyword evidence="6 8" id="KW-0720">Serine protease</keyword>
<dbReference type="PROSITE" id="PS00137">
    <property type="entry name" value="SUBTILASE_HIS"/>
    <property type="match status" value="1"/>
</dbReference>
<dbReference type="InterPro" id="IPR036852">
    <property type="entry name" value="Peptidase_S8/S53_dom_sf"/>
</dbReference>
<keyword evidence="7" id="KW-0106">Calcium</keyword>
<gene>
    <name evidence="14" type="ORF">PN457_17130</name>
</gene>
<keyword evidence="15" id="KW-1185">Reference proteome</keyword>
<evidence type="ECO:0000256" key="3">
    <source>
        <dbReference type="ARBA" id="ARBA00022729"/>
    </source>
</evidence>
<keyword evidence="4" id="KW-0677">Repeat</keyword>
<reference evidence="14 15" key="1">
    <citation type="submission" date="2023-01" db="EMBL/GenBank/DDBJ databases">
        <title>Genomes from the Australian National Cyanobacteria Reference Collection.</title>
        <authorList>
            <person name="Willis A."/>
            <person name="Lee E.M.F."/>
        </authorList>
    </citation>
    <scope>NUCLEOTIDE SEQUENCE [LARGE SCALE GENOMIC DNA]</scope>
    <source>
        <strain evidence="14 15">CS-1033</strain>
    </source>
</reference>
<feature type="active site" description="Charge relay system" evidence="8">
    <location>
        <position position="493"/>
    </location>
</feature>
<feature type="compositionally biased region" description="Polar residues" evidence="10">
    <location>
        <begin position="336"/>
        <end position="369"/>
    </location>
</feature>
<evidence type="ECO:0000256" key="7">
    <source>
        <dbReference type="ARBA" id="ARBA00022837"/>
    </source>
</evidence>
<evidence type="ECO:0000256" key="5">
    <source>
        <dbReference type="ARBA" id="ARBA00022801"/>
    </source>
</evidence>
<evidence type="ECO:0000256" key="1">
    <source>
        <dbReference type="ARBA" id="ARBA00011073"/>
    </source>
</evidence>
<dbReference type="PROSITE" id="PS00136">
    <property type="entry name" value="SUBTILASE_ASP"/>
    <property type="match status" value="1"/>
</dbReference>
<dbReference type="PANTHER" id="PTHR43399">
    <property type="entry name" value="SUBTILISIN-RELATED"/>
    <property type="match status" value="1"/>
</dbReference>
<dbReference type="InterPro" id="IPR051048">
    <property type="entry name" value="Peptidase_S8/S53_subtilisin"/>
</dbReference>
<evidence type="ECO:0000256" key="8">
    <source>
        <dbReference type="PROSITE-ProRule" id="PRU01240"/>
    </source>
</evidence>
<dbReference type="SUPFAM" id="SSF141072">
    <property type="entry name" value="CalX-like"/>
    <property type="match status" value="4"/>
</dbReference>
<dbReference type="Pfam" id="PF22148">
    <property type="entry name" value="Fervidolysin_NPro-like"/>
    <property type="match status" value="1"/>
</dbReference>
<dbReference type="SUPFAM" id="SSF52743">
    <property type="entry name" value="Subtilisin-like"/>
    <property type="match status" value="1"/>
</dbReference>
<dbReference type="InterPro" id="IPR023828">
    <property type="entry name" value="Peptidase_S8_Ser-AS"/>
</dbReference>